<proteinExistence type="predicted"/>
<evidence type="ECO:0000313" key="3">
    <source>
        <dbReference type="Proteomes" id="UP000026960"/>
    </source>
</evidence>
<organism evidence="2">
    <name type="scientific">Oryza barthii</name>
    <dbReference type="NCBI Taxonomy" id="65489"/>
    <lineage>
        <taxon>Eukaryota</taxon>
        <taxon>Viridiplantae</taxon>
        <taxon>Streptophyta</taxon>
        <taxon>Embryophyta</taxon>
        <taxon>Tracheophyta</taxon>
        <taxon>Spermatophyta</taxon>
        <taxon>Magnoliopsida</taxon>
        <taxon>Liliopsida</taxon>
        <taxon>Poales</taxon>
        <taxon>Poaceae</taxon>
        <taxon>BOP clade</taxon>
        <taxon>Oryzoideae</taxon>
        <taxon>Oryzeae</taxon>
        <taxon>Oryzinae</taxon>
        <taxon>Oryza</taxon>
    </lineage>
</organism>
<dbReference type="Gramene" id="OBART03G14450.1">
    <property type="protein sequence ID" value="OBART03G14450.1"/>
    <property type="gene ID" value="OBART03G14450"/>
</dbReference>
<protein>
    <submittedName>
        <fullName evidence="2">Uncharacterized protein</fullName>
    </submittedName>
</protein>
<reference evidence="2" key="2">
    <citation type="submission" date="2015-03" db="UniProtKB">
        <authorList>
            <consortium name="EnsemblPlants"/>
        </authorList>
    </citation>
    <scope>IDENTIFICATION</scope>
</reference>
<sequence>MAVVELLPLRHCLRSVAADMLPSPEVDLKPPLSIRATNVISPPATRQPGEGDVRGPREVRMSSALSGSPPDPPRSPAERELSPSQICLELQSGGRIGARRRLGVASTGARRRLGAAATGAWAQLGVAAIRCEGGEAAAPQPRRMDLAGPSLLCPVPSPLGPLRPAPWLRLPVGKGGEEREGGDEE</sequence>
<dbReference type="HOGENOM" id="CLU_1605327_0_0_1"/>
<reference evidence="2" key="1">
    <citation type="journal article" date="2009" name="Rice">
        <title>De Novo Next Generation Sequencing of Plant Genomes.</title>
        <authorList>
            <person name="Rounsley S."/>
            <person name="Marri P.R."/>
            <person name="Yu Y."/>
            <person name="He R."/>
            <person name="Sisneros N."/>
            <person name="Goicoechea J.L."/>
            <person name="Lee S.J."/>
            <person name="Angelova A."/>
            <person name="Kudrna D."/>
            <person name="Luo M."/>
            <person name="Affourtit J."/>
            <person name="Desany B."/>
            <person name="Knight J."/>
            <person name="Niazi F."/>
            <person name="Egholm M."/>
            <person name="Wing R.A."/>
        </authorList>
    </citation>
    <scope>NUCLEOTIDE SEQUENCE [LARGE SCALE GENOMIC DNA]</scope>
    <source>
        <strain evidence="2">cv. IRGC 105608</strain>
    </source>
</reference>
<name>A0A0D3FHI6_9ORYZ</name>
<evidence type="ECO:0000256" key="1">
    <source>
        <dbReference type="SAM" id="MobiDB-lite"/>
    </source>
</evidence>
<feature type="region of interest" description="Disordered" evidence="1">
    <location>
        <begin position="163"/>
        <end position="185"/>
    </location>
</feature>
<feature type="region of interest" description="Disordered" evidence="1">
    <location>
        <begin position="37"/>
        <end position="81"/>
    </location>
</feature>
<evidence type="ECO:0000313" key="2">
    <source>
        <dbReference type="EnsemblPlants" id="OBART03G14450.1"/>
    </source>
</evidence>
<dbReference type="AlphaFoldDB" id="A0A0D3FHI6"/>
<dbReference type="PaxDb" id="65489-OBART03G14450.1"/>
<dbReference type="Proteomes" id="UP000026960">
    <property type="component" value="Chromosome 3"/>
</dbReference>
<feature type="compositionally biased region" description="Basic and acidic residues" evidence="1">
    <location>
        <begin position="49"/>
        <end position="60"/>
    </location>
</feature>
<accession>A0A0D3FHI6</accession>
<dbReference type="EnsemblPlants" id="OBART03G14450.1">
    <property type="protein sequence ID" value="OBART03G14450.1"/>
    <property type="gene ID" value="OBART03G14450"/>
</dbReference>
<keyword evidence="3" id="KW-1185">Reference proteome</keyword>